<evidence type="ECO:0000313" key="2">
    <source>
        <dbReference type="Proteomes" id="UP001242313"/>
    </source>
</evidence>
<accession>A0ABU0FPL3</accession>
<proteinExistence type="predicted"/>
<gene>
    <name evidence="1" type="ORF">J2S25_000016</name>
</gene>
<evidence type="ECO:0000313" key="1">
    <source>
        <dbReference type="EMBL" id="MDQ0411838.1"/>
    </source>
</evidence>
<keyword evidence="2" id="KW-1185">Reference proteome</keyword>
<comment type="caution">
    <text evidence="1">The sequence shown here is derived from an EMBL/GenBank/DDBJ whole genome shotgun (WGS) entry which is preliminary data.</text>
</comment>
<name>A0ABU0FPL3_9BACI</name>
<dbReference type="EMBL" id="JAUSUN010000001">
    <property type="protein sequence ID" value="MDQ0411838.1"/>
    <property type="molecule type" value="Genomic_DNA"/>
</dbReference>
<protein>
    <submittedName>
        <fullName evidence="1">Uncharacterized protein</fullName>
    </submittedName>
</protein>
<dbReference type="Proteomes" id="UP001242313">
    <property type="component" value="Unassembled WGS sequence"/>
</dbReference>
<organism evidence="1 2">
    <name type="scientific">Mesobacillus stamsii</name>
    <dbReference type="NCBI Taxonomy" id="225347"/>
    <lineage>
        <taxon>Bacteria</taxon>
        <taxon>Bacillati</taxon>
        <taxon>Bacillota</taxon>
        <taxon>Bacilli</taxon>
        <taxon>Bacillales</taxon>
        <taxon>Bacillaceae</taxon>
        <taxon>Mesobacillus</taxon>
    </lineage>
</organism>
<sequence length="32" mass="3707">MGYSIEPDPDRRGEVDNLVDLMLMNLEDDQLL</sequence>
<reference evidence="1 2" key="1">
    <citation type="submission" date="2023-07" db="EMBL/GenBank/DDBJ databases">
        <title>Genomic Encyclopedia of Type Strains, Phase IV (KMG-IV): sequencing the most valuable type-strain genomes for metagenomic binning, comparative biology and taxonomic classification.</title>
        <authorList>
            <person name="Goeker M."/>
        </authorList>
    </citation>
    <scope>NUCLEOTIDE SEQUENCE [LARGE SCALE GENOMIC DNA]</scope>
    <source>
        <strain evidence="1 2">DSM 19598</strain>
    </source>
</reference>